<dbReference type="Proteomes" id="UP001652397">
    <property type="component" value="Unassembled WGS sequence"/>
</dbReference>
<sequence length="47" mass="5041">MLYCGIDIAKYKHEATVIGEAGAALLDSISFSNSKEGCEKLAAMFRS</sequence>
<dbReference type="EMBL" id="JAOQJE010000008">
    <property type="protein sequence ID" value="MCU6789417.1"/>
    <property type="molecule type" value="Genomic_DNA"/>
</dbReference>
<dbReference type="RefSeq" id="WP_243182426.1">
    <property type="nucleotide sequence ID" value="NZ_JAOQJE010000008.1"/>
</dbReference>
<organism evidence="2 3">
    <name type="scientific">Agathobaculum ammoniilyticum</name>
    <dbReference type="NCBI Taxonomy" id="2981778"/>
    <lineage>
        <taxon>Bacteria</taxon>
        <taxon>Bacillati</taxon>
        <taxon>Bacillota</taxon>
        <taxon>Clostridia</taxon>
        <taxon>Eubacteriales</taxon>
        <taxon>Butyricicoccaceae</taxon>
        <taxon>Agathobaculum</taxon>
    </lineage>
</organism>
<evidence type="ECO:0000259" key="1">
    <source>
        <dbReference type="Pfam" id="PF01548"/>
    </source>
</evidence>
<dbReference type="InterPro" id="IPR002525">
    <property type="entry name" value="Transp_IS110-like_N"/>
</dbReference>
<evidence type="ECO:0000313" key="2">
    <source>
        <dbReference type="EMBL" id="MCU6789417.1"/>
    </source>
</evidence>
<gene>
    <name evidence="2" type="ORF">OCV66_10010</name>
</gene>
<keyword evidence="3" id="KW-1185">Reference proteome</keyword>
<reference evidence="2 3" key="1">
    <citation type="journal article" date="2021" name="ISME Commun">
        <title>Automated analysis of genomic sequences facilitates high-throughput and comprehensive description of bacteria.</title>
        <authorList>
            <person name="Hitch T.C.A."/>
        </authorList>
    </citation>
    <scope>NUCLEOTIDE SEQUENCE [LARGE SCALE GENOMIC DNA]</scope>
    <source>
        <strain evidence="2 3">Sanger_34</strain>
    </source>
</reference>
<protein>
    <submittedName>
        <fullName evidence="2">IS110 family transposase</fullName>
    </submittedName>
</protein>
<feature type="domain" description="Transposase IS110-like N-terminal" evidence="1">
    <location>
        <begin position="4"/>
        <end position="43"/>
    </location>
</feature>
<accession>A0ABT2U627</accession>
<dbReference type="Pfam" id="PF01548">
    <property type="entry name" value="DEDD_Tnp_IS110"/>
    <property type="match status" value="1"/>
</dbReference>
<name>A0ABT2U627_9FIRM</name>
<evidence type="ECO:0000313" key="3">
    <source>
        <dbReference type="Proteomes" id="UP001652397"/>
    </source>
</evidence>
<comment type="caution">
    <text evidence="2">The sequence shown here is derived from an EMBL/GenBank/DDBJ whole genome shotgun (WGS) entry which is preliminary data.</text>
</comment>
<proteinExistence type="predicted"/>